<evidence type="ECO:0000256" key="9">
    <source>
        <dbReference type="ARBA" id="ARBA00074306"/>
    </source>
</evidence>
<feature type="domain" description="Response regulatory" evidence="12">
    <location>
        <begin position="187"/>
        <end position="308"/>
    </location>
</feature>
<evidence type="ECO:0000313" key="13">
    <source>
        <dbReference type="EMBL" id="EDS73219.1"/>
    </source>
</evidence>
<dbReference type="STRING" id="445971.ANASTE_00939"/>
<gene>
    <name evidence="13" type="ORF">ANASTE_00939</name>
</gene>
<evidence type="ECO:0000256" key="1">
    <source>
        <dbReference type="ARBA" id="ARBA00000085"/>
    </source>
</evidence>
<dbReference type="eggNOG" id="COG0784">
    <property type="taxonomic scope" value="Bacteria"/>
</dbReference>
<dbReference type="OrthoDB" id="9804263at2"/>
<dbReference type="InterPro" id="IPR036890">
    <property type="entry name" value="HATPase_C_sf"/>
</dbReference>
<feature type="modified residue" description="4-aspartylphosphate" evidence="10">
    <location>
        <position position="241"/>
    </location>
</feature>
<dbReference type="eggNOG" id="COG2205">
    <property type="taxonomic scope" value="Bacteria"/>
</dbReference>
<comment type="caution">
    <text evidence="13">The sequence shown here is derived from an EMBL/GenBank/DDBJ whole genome shotgun (WGS) entry which is preliminary data.</text>
</comment>
<feature type="domain" description="Histidine kinase" evidence="11">
    <location>
        <begin position="1"/>
        <end position="171"/>
    </location>
</feature>
<keyword evidence="7" id="KW-0902">Two-component regulatory system</keyword>
<dbReference type="SUPFAM" id="SSF52172">
    <property type="entry name" value="CheY-like"/>
    <property type="match status" value="2"/>
</dbReference>
<dbReference type="FunFam" id="3.30.565.10:FF:000010">
    <property type="entry name" value="Sensor histidine kinase RcsC"/>
    <property type="match status" value="1"/>
</dbReference>
<organism evidence="13 14">
    <name type="scientific">Anaerofustis stercorihominis DSM 17244</name>
    <dbReference type="NCBI Taxonomy" id="445971"/>
    <lineage>
        <taxon>Bacteria</taxon>
        <taxon>Bacillati</taxon>
        <taxon>Bacillota</taxon>
        <taxon>Clostridia</taxon>
        <taxon>Eubacteriales</taxon>
        <taxon>Eubacteriaceae</taxon>
        <taxon>Anaerofustis</taxon>
    </lineage>
</organism>
<dbReference type="PROSITE" id="PS50110">
    <property type="entry name" value="RESPONSE_REGULATORY"/>
    <property type="match status" value="2"/>
</dbReference>
<keyword evidence="14" id="KW-1185">Reference proteome</keyword>
<dbReference type="RefSeq" id="WP_007049383.1">
    <property type="nucleotide sequence ID" value="NZ_DS560015.1"/>
</dbReference>
<evidence type="ECO:0000256" key="8">
    <source>
        <dbReference type="ARBA" id="ARBA00024867"/>
    </source>
</evidence>
<comment type="similarity">
    <text evidence="2">In the N-terminal section; belongs to the phytochrome family.</text>
</comment>
<protein>
    <recommendedName>
        <fullName evidence="9">Circadian input-output histidine kinase CikA</fullName>
        <ecNumber evidence="3">2.7.13.3</ecNumber>
    </recommendedName>
    <alternativeName>
        <fullName evidence="4">Stage 0 sporulation protein A homolog</fullName>
    </alternativeName>
</protein>
<proteinExistence type="inferred from homology"/>
<dbReference type="PANTHER" id="PTHR43719">
    <property type="entry name" value="TWO-COMPONENT HISTIDINE KINASE"/>
    <property type="match status" value="1"/>
</dbReference>
<dbReference type="GeneID" id="97999808"/>
<dbReference type="EMBL" id="ABIL02000005">
    <property type="protein sequence ID" value="EDS73219.1"/>
    <property type="molecule type" value="Genomic_DNA"/>
</dbReference>
<dbReference type="InterPro" id="IPR004358">
    <property type="entry name" value="Sig_transdc_His_kin-like_C"/>
</dbReference>
<dbReference type="InterPro" id="IPR001789">
    <property type="entry name" value="Sig_transdc_resp-reg_receiver"/>
</dbReference>
<dbReference type="PROSITE" id="PS50109">
    <property type="entry name" value="HIS_KIN"/>
    <property type="match status" value="1"/>
</dbReference>
<dbReference type="Pfam" id="PF00072">
    <property type="entry name" value="Response_reg"/>
    <property type="match status" value="2"/>
</dbReference>
<evidence type="ECO:0000256" key="2">
    <source>
        <dbReference type="ARBA" id="ARBA00006402"/>
    </source>
</evidence>
<keyword evidence="6" id="KW-0808">Transferase</keyword>
<keyword evidence="5 10" id="KW-0597">Phosphoprotein</keyword>
<dbReference type="SUPFAM" id="SSF55874">
    <property type="entry name" value="ATPase domain of HSP90 chaperone/DNA topoisomerase II/histidine kinase"/>
    <property type="match status" value="1"/>
</dbReference>
<dbReference type="InterPro" id="IPR003594">
    <property type="entry name" value="HATPase_dom"/>
</dbReference>
<dbReference type="InterPro" id="IPR050956">
    <property type="entry name" value="2C_system_His_kinase"/>
</dbReference>
<name>B1C882_9FIRM</name>
<dbReference type="AlphaFoldDB" id="B1C882"/>
<comment type="catalytic activity">
    <reaction evidence="1">
        <text>ATP + protein L-histidine = ADP + protein N-phospho-L-histidine.</text>
        <dbReference type="EC" id="2.7.13.3"/>
    </reaction>
</comment>
<dbReference type="SMART" id="SM00448">
    <property type="entry name" value="REC"/>
    <property type="match status" value="2"/>
</dbReference>
<evidence type="ECO:0000256" key="6">
    <source>
        <dbReference type="ARBA" id="ARBA00022777"/>
    </source>
</evidence>
<dbReference type="PANTHER" id="PTHR43719:SF28">
    <property type="entry name" value="PEROXIDE STRESS-ACTIVATED HISTIDINE KINASE MAK1-RELATED"/>
    <property type="match status" value="1"/>
</dbReference>
<dbReference type="InterPro" id="IPR005467">
    <property type="entry name" value="His_kinase_dom"/>
</dbReference>
<evidence type="ECO:0000259" key="11">
    <source>
        <dbReference type="PROSITE" id="PS50109"/>
    </source>
</evidence>
<evidence type="ECO:0000256" key="3">
    <source>
        <dbReference type="ARBA" id="ARBA00012438"/>
    </source>
</evidence>
<dbReference type="HOGENOM" id="CLU_055974_0_0_9"/>
<evidence type="ECO:0000256" key="7">
    <source>
        <dbReference type="ARBA" id="ARBA00023012"/>
    </source>
</evidence>
<dbReference type="GO" id="GO:0000160">
    <property type="term" value="P:phosphorelay signal transduction system"/>
    <property type="evidence" value="ECO:0007669"/>
    <property type="project" value="UniProtKB-KW"/>
</dbReference>
<feature type="domain" description="Response regulatory" evidence="12">
    <location>
        <begin position="330"/>
        <end position="451"/>
    </location>
</feature>
<dbReference type="SMART" id="SM00387">
    <property type="entry name" value="HATPase_c"/>
    <property type="match status" value="1"/>
</dbReference>
<dbReference type="Proteomes" id="UP000005178">
    <property type="component" value="Unassembled WGS sequence"/>
</dbReference>
<dbReference type="EC" id="2.7.13.3" evidence="3"/>
<dbReference type="Gene3D" id="3.30.565.10">
    <property type="entry name" value="Histidine kinase-like ATPase, C-terminal domain"/>
    <property type="match status" value="1"/>
</dbReference>
<dbReference type="Gene3D" id="3.40.50.2300">
    <property type="match status" value="2"/>
</dbReference>
<evidence type="ECO:0000256" key="4">
    <source>
        <dbReference type="ARBA" id="ARBA00018672"/>
    </source>
</evidence>
<dbReference type="InterPro" id="IPR011006">
    <property type="entry name" value="CheY-like_superfamily"/>
</dbReference>
<reference evidence="13" key="1">
    <citation type="submission" date="2008-01" db="EMBL/GenBank/DDBJ databases">
        <authorList>
            <person name="Fulton L."/>
            <person name="Clifton S."/>
            <person name="Fulton B."/>
            <person name="Xu J."/>
            <person name="Minx P."/>
            <person name="Pepin K.H."/>
            <person name="Johnson M."/>
            <person name="Thiruvilangam P."/>
            <person name="Bhonagiri V."/>
            <person name="Nash W.E."/>
            <person name="Mardis E.R."/>
            <person name="Wilson R.K."/>
        </authorList>
    </citation>
    <scope>NUCLEOTIDE SEQUENCE [LARGE SCALE GENOMIC DNA]</scope>
    <source>
        <strain evidence="13">DSM 17244</strain>
    </source>
</reference>
<evidence type="ECO:0000313" key="14">
    <source>
        <dbReference type="Proteomes" id="UP000005178"/>
    </source>
</evidence>
<keyword evidence="6" id="KW-0418">Kinase</keyword>
<evidence type="ECO:0000256" key="5">
    <source>
        <dbReference type="ARBA" id="ARBA00022553"/>
    </source>
</evidence>
<accession>B1C882</accession>
<dbReference type="GO" id="GO:0004673">
    <property type="term" value="F:protein histidine kinase activity"/>
    <property type="evidence" value="ECO:0007669"/>
    <property type="project" value="UniProtKB-EC"/>
</dbReference>
<dbReference type="PRINTS" id="PR00344">
    <property type="entry name" value="BCTRLSENSOR"/>
</dbReference>
<feature type="modified residue" description="4-aspartylphosphate" evidence="10">
    <location>
        <position position="382"/>
    </location>
</feature>
<evidence type="ECO:0000256" key="10">
    <source>
        <dbReference type="PROSITE-ProRule" id="PRU00169"/>
    </source>
</evidence>
<comment type="function">
    <text evidence="8">May play the central regulatory role in sporulation. It may be an element of the effector pathway responsible for the activation of sporulation genes in response to nutritional stress. Spo0A may act in concert with spo0H (a sigma factor) to control the expression of some genes that are critical to the sporulation process.</text>
</comment>
<dbReference type="CDD" id="cd16922">
    <property type="entry name" value="HATPase_EvgS-ArcB-TorS-like"/>
    <property type="match status" value="1"/>
</dbReference>
<dbReference type="CDD" id="cd17546">
    <property type="entry name" value="REC_hyHK_CKI1_RcsC-like"/>
    <property type="match status" value="2"/>
</dbReference>
<reference evidence="13" key="2">
    <citation type="submission" date="2013-08" db="EMBL/GenBank/DDBJ databases">
        <title>Draft genome sequence of Anaerofustis stercorihominis (DSM 17244).</title>
        <authorList>
            <person name="Sudarsanam P."/>
            <person name="Ley R."/>
            <person name="Guruge J."/>
            <person name="Turnbaugh P.J."/>
            <person name="Mahowald M."/>
            <person name="Liep D."/>
            <person name="Gordon J."/>
        </authorList>
    </citation>
    <scope>NUCLEOTIDE SEQUENCE</scope>
    <source>
        <strain evidence="13">DSM 17244</strain>
    </source>
</reference>
<sequence length="452" mass="50677">MAKIESGKVEIKNEKFNFRVFIESITSIYFTQAKARNIDYETILIGDIPEQLNGDSLRLNQILGNLLSNALKFTPDNGKIKFKITLVKSSTDEDILKFEVIDNGCGIKKENADKIFNAFEQEDDSITKRYGGTGLGLSISKRFAHLMGGEISVQSKEGEGSDFIVQIPFKKVLDQKPIRKSDLGNLNVLVVDDDIETCTNTKSLLNKIGLNADWVDNGFDAIKKIEESIKENDKFDVCLIDWKMPYIDGIETTRRIREIAEDKDILVILITAYDVEEIREEALRVGANGVINKPLFESTIVEAIENAKNHNETYEVMKDGFAGNVFAGKRILIAEDNDLNLEIASELMIMNGAEVEKAKDGKEAVDMFAGSKEGYYDLILMDIQMPVMNGYEATKEIRKLDRRDAKTVSIVAMSANVFESDVRKSIESGMNDHIGKPINMDEIYDKLGAQFS</sequence>
<dbReference type="Pfam" id="PF02518">
    <property type="entry name" value="HATPase_c"/>
    <property type="match status" value="1"/>
</dbReference>
<evidence type="ECO:0000259" key="12">
    <source>
        <dbReference type="PROSITE" id="PS50110"/>
    </source>
</evidence>